<proteinExistence type="inferred from homology"/>
<dbReference type="SUPFAM" id="SSF118352">
    <property type="entry name" value="HSP33 redox switch-like"/>
    <property type="match status" value="1"/>
</dbReference>
<dbReference type="Gene3D" id="3.90.1280.10">
    <property type="entry name" value="HSP33 redox switch-like"/>
    <property type="match status" value="1"/>
</dbReference>
<comment type="similarity">
    <text evidence="6">Belongs to the HSP33 family.</text>
</comment>
<dbReference type="HAMAP" id="MF_00117">
    <property type="entry name" value="HslO"/>
    <property type="match status" value="1"/>
</dbReference>
<feature type="disulfide bond" description="Redox-active" evidence="6">
    <location>
        <begin position="230"/>
        <end position="232"/>
    </location>
</feature>
<feature type="disulfide bond" description="Redox-active" evidence="6">
    <location>
        <begin position="263"/>
        <end position="266"/>
    </location>
</feature>
<dbReference type="GO" id="GO:0044183">
    <property type="term" value="F:protein folding chaperone"/>
    <property type="evidence" value="ECO:0007669"/>
    <property type="project" value="TreeGrafter"/>
</dbReference>
<dbReference type="PANTHER" id="PTHR30111">
    <property type="entry name" value="33 KDA CHAPERONIN"/>
    <property type="match status" value="1"/>
</dbReference>
<dbReference type="OrthoDB" id="9793753at2"/>
<evidence type="ECO:0000256" key="4">
    <source>
        <dbReference type="ARBA" id="ARBA00023186"/>
    </source>
</evidence>
<dbReference type="KEGG" id="llp:GH975_00100"/>
<dbReference type="Proteomes" id="UP000388235">
    <property type="component" value="Chromosome"/>
</dbReference>
<keyword evidence="5 6" id="KW-0676">Redox-active center</keyword>
<evidence type="ECO:0000313" key="7">
    <source>
        <dbReference type="EMBL" id="QGG79040.1"/>
    </source>
</evidence>
<dbReference type="Gene3D" id="3.55.30.10">
    <property type="entry name" value="Hsp33 domain"/>
    <property type="match status" value="1"/>
</dbReference>
<keyword evidence="8" id="KW-1185">Reference proteome</keyword>
<dbReference type="InterPro" id="IPR000397">
    <property type="entry name" value="Heat_shock_Hsp33"/>
</dbReference>
<dbReference type="InterPro" id="IPR016154">
    <property type="entry name" value="Heat_shock_Hsp33_C"/>
</dbReference>
<dbReference type="RefSeq" id="WP_153712544.1">
    <property type="nucleotide sequence ID" value="NZ_CP045871.1"/>
</dbReference>
<dbReference type="GO" id="GO:0051082">
    <property type="term" value="F:unfolded protein binding"/>
    <property type="evidence" value="ECO:0007669"/>
    <property type="project" value="UniProtKB-UniRule"/>
</dbReference>
<comment type="subcellular location">
    <subcellularLocation>
        <location evidence="6">Cytoplasm</location>
    </subcellularLocation>
</comment>
<keyword evidence="2 6" id="KW-0862">Zinc</keyword>
<protein>
    <recommendedName>
        <fullName evidence="6">33 kDa chaperonin</fullName>
    </recommendedName>
    <alternativeName>
        <fullName evidence="6">Heat shock protein 33 homolog</fullName>
        <shortName evidence="6">HSP33</shortName>
    </alternativeName>
</protein>
<evidence type="ECO:0000256" key="6">
    <source>
        <dbReference type="HAMAP-Rule" id="MF_00117"/>
    </source>
</evidence>
<dbReference type="InterPro" id="IPR023212">
    <property type="entry name" value="Hsp33_helix_hairpin_bin_dom_sf"/>
</dbReference>
<sequence>MSPDHGQRFMFDGHPVRGQFACLDETLAQVFARHQYPARVAEQLGQALVAASLLADTLKLDGSLVLQAKGTGPLRLLMVECDAQGRLRGIAKHNDDPALTQGSGLQSLYGQGHLSISLLPNSGERYQGIVPLEGANLSEVLDGYFAQSEQLPTRLWLTADGKRAAGMLLQQLPVNAGEQVDAGYWEHLTALAHTLKPIELKELPAEMILHRLYHEETIQLFDGHDIEFHCPCSRERSARALISLGIEDLTALMQEQPTVSVDCEFCGEKHQYDQTDLTWLTADNSAPGSDQLQ</sequence>
<dbReference type="GO" id="GO:0042026">
    <property type="term" value="P:protein refolding"/>
    <property type="evidence" value="ECO:0007669"/>
    <property type="project" value="TreeGrafter"/>
</dbReference>
<dbReference type="CDD" id="cd00498">
    <property type="entry name" value="Hsp33"/>
    <property type="match status" value="1"/>
</dbReference>
<dbReference type="InterPro" id="IPR016153">
    <property type="entry name" value="Heat_shock_Hsp33_N"/>
</dbReference>
<gene>
    <name evidence="6" type="primary">hslO</name>
    <name evidence="7" type="ORF">GH975_00100</name>
</gene>
<evidence type="ECO:0000256" key="1">
    <source>
        <dbReference type="ARBA" id="ARBA00022490"/>
    </source>
</evidence>
<keyword evidence="4 6" id="KW-0143">Chaperone</keyword>
<dbReference type="PIRSF" id="PIRSF005261">
    <property type="entry name" value="Heat_shock_Hsp33"/>
    <property type="match status" value="1"/>
</dbReference>
<keyword evidence="3 6" id="KW-1015">Disulfide bond</keyword>
<comment type="PTM">
    <text evidence="6">Under oxidizing conditions two disulfide bonds are formed involving the reactive cysteines. Under reducing conditions zinc is bound to the reactive cysteines and the protein is inactive.</text>
</comment>
<dbReference type="PANTHER" id="PTHR30111:SF1">
    <property type="entry name" value="33 KDA CHAPERONIN"/>
    <property type="match status" value="1"/>
</dbReference>
<dbReference type="EMBL" id="CP045871">
    <property type="protein sequence ID" value="QGG79040.1"/>
    <property type="molecule type" value="Genomic_DNA"/>
</dbReference>
<accession>A0A5Q2QB58</accession>
<evidence type="ECO:0000256" key="3">
    <source>
        <dbReference type="ARBA" id="ARBA00023157"/>
    </source>
</evidence>
<dbReference type="Gene3D" id="1.10.287.480">
    <property type="entry name" value="helix hairpin bin"/>
    <property type="match status" value="1"/>
</dbReference>
<name>A0A5Q2QB58_9GAMM</name>
<evidence type="ECO:0000313" key="8">
    <source>
        <dbReference type="Proteomes" id="UP000388235"/>
    </source>
</evidence>
<dbReference type="NCBIfam" id="NF001033">
    <property type="entry name" value="PRK00114.1"/>
    <property type="match status" value="1"/>
</dbReference>
<dbReference type="Pfam" id="PF01430">
    <property type="entry name" value="HSP33"/>
    <property type="match status" value="1"/>
</dbReference>
<organism evidence="7 8">
    <name type="scientific">Litorivicinus lipolyticus</name>
    <dbReference type="NCBI Taxonomy" id="418701"/>
    <lineage>
        <taxon>Bacteria</taxon>
        <taxon>Pseudomonadati</taxon>
        <taxon>Pseudomonadota</taxon>
        <taxon>Gammaproteobacteria</taxon>
        <taxon>Oceanospirillales</taxon>
        <taxon>Litorivicinaceae</taxon>
        <taxon>Litorivicinus</taxon>
    </lineage>
</organism>
<reference evidence="7 8" key="1">
    <citation type="submission" date="2019-11" db="EMBL/GenBank/DDBJ databases">
        <authorList>
            <person name="Khan S.A."/>
            <person name="Jeon C.O."/>
            <person name="Chun B.H."/>
        </authorList>
    </citation>
    <scope>NUCLEOTIDE SEQUENCE [LARGE SCALE GENOMIC DNA]</scope>
    <source>
        <strain evidence="7 8">IMCC 1097</strain>
    </source>
</reference>
<keyword evidence="1 6" id="KW-0963">Cytoplasm</keyword>
<evidence type="ECO:0000256" key="2">
    <source>
        <dbReference type="ARBA" id="ARBA00022833"/>
    </source>
</evidence>
<dbReference type="AlphaFoldDB" id="A0A5Q2QB58"/>
<evidence type="ECO:0000256" key="5">
    <source>
        <dbReference type="ARBA" id="ARBA00023284"/>
    </source>
</evidence>
<dbReference type="GO" id="GO:0005737">
    <property type="term" value="C:cytoplasm"/>
    <property type="evidence" value="ECO:0007669"/>
    <property type="project" value="UniProtKB-SubCell"/>
</dbReference>
<dbReference type="SUPFAM" id="SSF64397">
    <property type="entry name" value="Hsp33 domain"/>
    <property type="match status" value="1"/>
</dbReference>
<comment type="function">
    <text evidence="6">Redox regulated molecular chaperone. Protects both thermally unfolding and oxidatively damaged proteins from irreversible aggregation. Plays an important role in the bacterial defense system toward oxidative stress.</text>
</comment>